<comment type="catalytic activity">
    <reaction evidence="1">
        <text>ATP + protein L-histidine = ADP + protein N-phospho-L-histidine.</text>
        <dbReference type="EC" id="2.7.13.3"/>
    </reaction>
</comment>
<dbReference type="GO" id="GO:0005886">
    <property type="term" value="C:plasma membrane"/>
    <property type="evidence" value="ECO:0007669"/>
    <property type="project" value="UniProtKB-SubCell"/>
</dbReference>
<dbReference type="InterPro" id="IPR005467">
    <property type="entry name" value="His_kinase_dom"/>
</dbReference>
<dbReference type="Gene3D" id="3.30.565.10">
    <property type="entry name" value="Histidine kinase-like ATPase, C-terminal domain"/>
    <property type="match status" value="1"/>
</dbReference>
<organism evidence="10 11">
    <name type="scientific">Nocardioides piscis</name>
    <dbReference type="NCBI Taxonomy" id="2714938"/>
    <lineage>
        <taxon>Bacteria</taxon>
        <taxon>Bacillati</taxon>
        <taxon>Actinomycetota</taxon>
        <taxon>Actinomycetes</taxon>
        <taxon>Propionibacteriales</taxon>
        <taxon>Nocardioidaceae</taxon>
        <taxon>Nocardioides</taxon>
    </lineage>
</organism>
<dbReference type="GO" id="GO:0006355">
    <property type="term" value="P:regulation of DNA-templated transcription"/>
    <property type="evidence" value="ECO:0007669"/>
    <property type="project" value="InterPro"/>
</dbReference>
<dbReference type="SUPFAM" id="SSF47384">
    <property type="entry name" value="Homodimeric domain of signal transducing histidine kinase"/>
    <property type="match status" value="1"/>
</dbReference>
<evidence type="ECO:0000259" key="8">
    <source>
        <dbReference type="PROSITE" id="PS50109"/>
    </source>
</evidence>
<keyword evidence="11" id="KW-1185">Reference proteome</keyword>
<dbReference type="SUPFAM" id="SSF55785">
    <property type="entry name" value="PYP-like sensor domain (PAS domain)"/>
    <property type="match status" value="1"/>
</dbReference>
<dbReference type="PROSITE" id="PS50109">
    <property type="entry name" value="HIS_KIN"/>
    <property type="match status" value="1"/>
</dbReference>
<evidence type="ECO:0000256" key="4">
    <source>
        <dbReference type="ARBA" id="ARBA00022553"/>
    </source>
</evidence>
<feature type="domain" description="Histidine kinase" evidence="8">
    <location>
        <begin position="150"/>
        <end position="367"/>
    </location>
</feature>
<evidence type="ECO:0000313" key="11">
    <source>
        <dbReference type="Proteomes" id="UP000502035"/>
    </source>
</evidence>
<keyword evidence="5" id="KW-0808">Transferase</keyword>
<dbReference type="SMART" id="SM00387">
    <property type="entry name" value="HATPase_c"/>
    <property type="match status" value="1"/>
</dbReference>
<dbReference type="PROSITE" id="PS50112">
    <property type="entry name" value="PAS"/>
    <property type="match status" value="1"/>
</dbReference>
<dbReference type="SUPFAM" id="SSF55874">
    <property type="entry name" value="ATPase domain of HSP90 chaperone/DNA topoisomerase II/histidine kinase"/>
    <property type="match status" value="1"/>
</dbReference>
<keyword evidence="7" id="KW-0902">Two-component regulatory system</keyword>
<comment type="subcellular location">
    <subcellularLocation>
        <location evidence="2">Cell membrane</location>
    </subcellularLocation>
</comment>
<dbReference type="InterPro" id="IPR003594">
    <property type="entry name" value="HATPase_dom"/>
</dbReference>
<dbReference type="Gene3D" id="3.30.450.20">
    <property type="entry name" value="PAS domain"/>
    <property type="match status" value="1"/>
</dbReference>
<dbReference type="InterPro" id="IPR003661">
    <property type="entry name" value="HisK_dim/P_dom"/>
</dbReference>
<dbReference type="Gene3D" id="1.10.287.130">
    <property type="match status" value="1"/>
</dbReference>
<dbReference type="Pfam" id="PF00512">
    <property type="entry name" value="HisKA"/>
    <property type="match status" value="1"/>
</dbReference>
<dbReference type="CDD" id="cd00130">
    <property type="entry name" value="PAS"/>
    <property type="match status" value="1"/>
</dbReference>
<dbReference type="AlphaFoldDB" id="A0A6G7YD84"/>
<dbReference type="InterPro" id="IPR004358">
    <property type="entry name" value="Sig_transdc_His_kin-like_C"/>
</dbReference>
<dbReference type="Pfam" id="PF00989">
    <property type="entry name" value="PAS"/>
    <property type="match status" value="1"/>
</dbReference>
<protein>
    <recommendedName>
        <fullName evidence="3">histidine kinase</fullName>
        <ecNumber evidence="3">2.7.13.3</ecNumber>
    </recommendedName>
</protein>
<dbReference type="NCBIfam" id="TIGR00229">
    <property type="entry name" value="sensory_box"/>
    <property type="match status" value="1"/>
</dbReference>
<evidence type="ECO:0000259" key="9">
    <source>
        <dbReference type="PROSITE" id="PS50112"/>
    </source>
</evidence>
<dbReference type="RefSeq" id="WP_166314860.1">
    <property type="nucleotide sequence ID" value="NZ_CP049866.1"/>
</dbReference>
<gene>
    <name evidence="10" type="ORF">G7071_03275</name>
</gene>
<feature type="domain" description="PAS" evidence="9">
    <location>
        <begin position="13"/>
        <end position="83"/>
    </location>
</feature>
<evidence type="ECO:0000256" key="7">
    <source>
        <dbReference type="ARBA" id="ARBA00023012"/>
    </source>
</evidence>
<reference evidence="10 11" key="1">
    <citation type="submission" date="2020-03" db="EMBL/GenBank/DDBJ databases">
        <title>Nocardioides sp. nov., isolated from fish.</title>
        <authorList>
            <person name="Hyun D.-W."/>
            <person name="Bae J.-W."/>
        </authorList>
    </citation>
    <scope>NUCLEOTIDE SEQUENCE [LARGE SCALE GENOMIC DNA]</scope>
    <source>
        <strain evidence="10 11">HDW12A</strain>
    </source>
</reference>
<dbReference type="PANTHER" id="PTHR43047:SF64">
    <property type="entry name" value="HISTIDINE KINASE CONTAINING CHEY-HOMOLOGOUS RECEIVER DOMAIN AND PAS DOMAIN-RELATED"/>
    <property type="match status" value="1"/>
</dbReference>
<dbReference type="CDD" id="cd00082">
    <property type="entry name" value="HisKA"/>
    <property type="match status" value="1"/>
</dbReference>
<dbReference type="Proteomes" id="UP000502035">
    <property type="component" value="Chromosome"/>
</dbReference>
<dbReference type="SMART" id="SM00388">
    <property type="entry name" value="HisKA"/>
    <property type="match status" value="1"/>
</dbReference>
<dbReference type="InterPro" id="IPR036097">
    <property type="entry name" value="HisK_dim/P_sf"/>
</dbReference>
<dbReference type="EMBL" id="CP049866">
    <property type="protein sequence ID" value="QIK74598.1"/>
    <property type="molecule type" value="Genomic_DNA"/>
</dbReference>
<name>A0A6G7YD84_9ACTN</name>
<dbReference type="InterPro" id="IPR013767">
    <property type="entry name" value="PAS_fold"/>
</dbReference>
<accession>A0A6G7YD84</accession>
<dbReference type="InterPro" id="IPR000014">
    <property type="entry name" value="PAS"/>
</dbReference>
<evidence type="ECO:0000256" key="5">
    <source>
        <dbReference type="ARBA" id="ARBA00022679"/>
    </source>
</evidence>
<dbReference type="PRINTS" id="PR00344">
    <property type="entry name" value="BCTRLSENSOR"/>
</dbReference>
<evidence type="ECO:0000256" key="1">
    <source>
        <dbReference type="ARBA" id="ARBA00000085"/>
    </source>
</evidence>
<dbReference type="KEGG" id="npi:G7071_03275"/>
<evidence type="ECO:0000256" key="3">
    <source>
        <dbReference type="ARBA" id="ARBA00012438"/>
    </source>
</evidence>
<dbReference type="InterPro" id="IPR035965">
    <property type="entry name" value="PAS-like_dom_sf"/>
</dbReference>
<evidence type="ECO:0000256" key="6">
    <source>
        <dbReference type="ARBA" id="ARBA00022777"/>
    </source>
</evidence>
<evidence type="ECO:0000256" key="2">
    <source>
        <dbReference type="ARBA" id="ARBA00004236"/>
    </source>
</evidence>
<dbReference type="Pfam" id="PF02518">
    <property type="entry name" value="HATPase_c"/>
    <property type="match status" value="1"/>
</dbReference>
<dbReference type="InterPro" id="IPR036890">
    <property type="entry name" value="HATPase_C_sf"/>
</dbReference>
<dbReference type="PANTHER" id="PTHR43047">
    <property type="entry name" value="TWO-COMPONENT HISTIDINE PROTEIN KINASE"/>
    <property type="match status" value="1"/>
</dbReference>
<dbReference type="SMART" id="SM00091">
    <property type="entry name" value="PAS"/>
    <property type="match status" value="1"/>
</dbReference>
<dbReference type="EC" id="2.7.13.3" evidence="3"/>
<proteinExistence type="predicted"/>
<evidence type="ECO:0000313" key="10">
    <source>
        <dbReference type="EMBL" id="QIK74598.1"/>
    </source>
</evidence>
<dbReference type="GO" id="GO:0000155">
    <property type="term" value="F:phosphorelay sensor kinase activity"/>
    <property type="evidence" value="ECO:0007669"/>
    <property type="project" value="InterPro"/>
</dbReference>
<keyword evidence="6 10" id="KW-0418">Kinase</keyword>
<keyword evidence="4" id="KW-0597">Phosphoprotein</keyword>
<sequence>MTPPTPVGEESDVATRYQALIEQHPNAVFGLDVEGRFVEVNPAAGEVSGYEPEQLVGMHFADLLEPDDMPMALEAFTQALAGTPQRIELPIRRQDGGSVHLGVTTIPWIVAGEIRGVYGMAEDNRTAQDLEVVRHLAVAASQAKSDFVARMSHEMRTPLTSILATVDLLSETTTGPERELVATLQRSSTRLLTLVDDVLDFAAAGQAKQLAEFDLHQLIHDTVAQVEPTARAKGLTLRVDICDDVPRRIKDHPIWLGQVLGNVLGNAVDYTERGSVDFTITTTPSASADLSLVYRVRDTGVGIDPAFHELVFEPFTRAPNAASTKAAHTGLGLSIVKQLVTIAGGSIALDSAPGRGSTFLIVMPAAPVGEEPREGLPPR</sequence>